<name>A0A1L9P126_9RHOB</name>
<protein>
    <submittedName>
        <fullName evidence="3">Uncharacterized protein</fullName>
    </submittedName>
</protein>
<keyword evidence="1" id="KW-0812">Transmembrane</keyword>
<reference evidence="3 4" key="1">
    <citation type="submission" date="2016-10" db="EMBL/GenBank/DDBJ databases">
        <title>Genome sequence of Planktotalea frisia SH6-1.</title>
        <authorList>
            <person name="Poehlein A."/>
            <person name="Bakenhus I."/>
            <person name="Voget S."/>
            <person name="Brinkhoff T."/>
            <person name="Simon M."/>
        </authorList>
    </citation>
    <scope>NUCLEOTIDE SEQUENCE [LARGE SCALE GENOMIC DNA]</scope>
    <source>
        <strain evidence="3 4">SH6-1</strain>
    </source>
</reference>
<dbReference type="OrthoDB" id="678065at2"/>
<dbReference type="STRING" id="696762.PFRI_05440"/>
<organism evidence="3 4">
    <name type="scientific">Planktotalea frisia</name>
    <dbReference type="NCBI Taxonomy" id="696762"/>
    <lineage>
        <taxon>Bacteria</taxon>
        <taxon>Pseudomonadati</taxon>
        <taxon>Pseudomonadota</taxon>
        <taxon>Alphaproteobacteria</taxon>
        <taxon>Rhodobacterales</taxon>
        <taxon>Paracoccaceae</taxon>
        <taxon>Planktotalea</taxon>
    </lineage>
</organism>
<evidence type="ECO:0000313" key="3">
    <source>
        <dbReference type="EMBL" id="OJI95208.1"/>
    </source>
</evidence>
<keyword evidence="2" id="KW-0732">Signal</keyword>
<evidence type="ECO:0000313" key="4">
    <source>
        <dbReference type="Proteomes" id="UP000184514"/>
    </source>
</evidence>
<dbReference type="RefSeq" id="WP_072629224.1">
    <property type="nucleotide sequence ID" value="NZ_JABBAN010000206.1"/>
</dbReference>
<feature type="transmembrane region" description="Helical" evidence="1">
    <location>
        <begin position="57"/>
        <end position="82"/>
    </location>
</feature>
<keyword evidence="4" id="KW-1185">Reference proteome</keyword>
<proteinExistence type="predicted"/>
<feature type="transmembrane region" description="Helical" evidence="1">
    <location>
        <begin position="94"/>
        <end position="119"/>
    </location>
</feature>
<feature type="transmembrane region" description="Helical" evidence="1">
    <location>
        <begin position="139"/>
        <end position="166"/>
    </location>
</feature>
<dbReference type="Proteomes" id="UP000184514">
    <property type="component" value="Unassembled WGS sequence"/>
</dbReference>
<gene>
    <name evidence="3" type="ORF">PFRI_05440</name>
</gene>
<feature type="signal peptide" evidence="2">
    <location>
        <begin position="1"/>
        <end position="17"/>
    </location>
</feature>
<keyword evidence="1" id="KW-1133">Transmembrane helix</keyword>
<dbReference type="AlphaFoldDB" id="A0A1L9P126"/>
<comment type="caution">
    <text evidence="3">The sequence shown here is derived from an EMBL/GenBank/DDBJ whole genome shotgun (WGS) entry which is preliminary data.</text>
</comment>
<accession>A0A1L9P126</accession>
<keyword evidence="1" id="KW-0472">Membrane</keyword>
<dbReference type="EMBL" id="MLCB01000045">
    <property type="protein sequence ID" value="OJI95208.1"/>
    <property type="molecule type" value="Genomic_DNA"/>
</dbReference>
<evidence type="ECO:0000256" key="2">
    <source>
        <dbReference type="SAM" id="SignalP"/>
    </source>
</evidence>
<sequence length="177" mass="19366">MARFAVFILLCFCAMFAAAIFGALHNQISFSVGASYFYDVKFPQFAIDPTAQNRIGASIVGALASWWMGLLMGTPAFLYGFFTQPGRRRYFYAGIKAITVALSITAICAFIGLSFAHIADINTLVGYLPSLDAFTDPQGFVRAAIMHEASYFGGVLGACAALYIMWREKPPREIRGK</sequence>
<feature type="chain" id="PRO_5012724836" evidence="2">
    <location>
        <begin position="18"/>
        <end position="177"/>
    </location>
</feature>
<evidence type="ECO:0000256" key="1">
    <source>
        <dbReference type="SAM" id="Phobius"/>
    </source>
</evidence>